<proteinExistence type="predicted"/>
<feature type="domain" description="Histidine kinase/HSP90-like ATPase" evidence="3">
    <location>
        <begin position="224"/>
        <end position="333"/>
    </location>
</feature>
<gene>
    <name evidence="5" type="ORF">CLV72_102191</name>
</gene>
<evidence type="ECO:0000313" key="5">
    <source>
        <dbReference type="EMBL" id="PRY00560.1"/>
    </source>
</evidence>
<evidence type="ECO:0000256" key="2">
    <source>
        <dbReference type="SAM" id="MobiDB-lite"/>
    </source>
</evidence>
<keyword evidence="1" id="KW-0723">Serine/threonine-protein kinase</keyword>
<dbReference type="InterPro" id="IPR036890">
    <property type="entry name" value="HATPase_C_sf"/>
</dbReference>
<accession>A0A2T0Q9S1</accession>
<dbReference type="NCBIfam" id="NF041045">
    <property type="entry name" value="RsbA_anti_sig"/>
    <property type="match status" value="1"/>
</dbReference>
<comment type="caution">
    <text evidence="5">The sequence shown here is derived from an EMBL/GenBank/DDBJ whole genome shotgun (WGS) entry which is preliminary data.</text>
</comment>
<dbReference type="GO" id="GO:0004674">
    <property type="term" value="F:protein serine/threonine kinase activity"/>
    <property type="evidence" value="ECO:0007669"/>
    <property type="project" value="UniProtKB-KW"/>
</dbReference>
<dbReference type="OrthoDB" id="3748385at2"/>
<dbReference type="InterPro" id="IPR025847">
    <property type="entry name" value="MEDS_domain"/>
</dbReference>
<name>A0A2T0Q9S1_9ACTN</name>
<keyword evidence="6" id="KW-1185">Reference proteome</keyword>
<organism evidence="5 6">
    <name type="scientific">Allonocardiopsis opalescens</name>
    <dbReference type="NCBI Taxonomy" id="1144618"/>
    <lineage>
        <taxon>Bacteria</taxon>
        <taxon>Bacillati</taxon>
        <taxon>Actinomycetota</taxon>
        <taxon>Actinomycetes</taxon>
        <taxon>Streptosporangiales</taxon>
        <taxon>Allonocardiopsis</taxon>
    </lineage>
</organism>
<sequence length="338" mass="36732">MVTQQTRQIRVHGMSRDAAARLGRSAERRPAGGDPFGHQALLYGDEASFLRPAAAFVREGVRLGDHVVVALGAERAEALRAAVGGDADAVAFVTVAEWYRAPGRQLAALHRYPVLHPGRTVRVLGEQDWSGCRPVDTREWFRLESVSNDALSGDPLRLMCAFDVRALGPRMRARARRTHPWLVADGVLRRSDDYVQPAAYSAPDVHLPLPPPTGEVHRLDIDGDLGRVRTWAASVGAGLGLPADRLEDLVVAVNEMAANVIEHGSGEGAVLLWRGPDRVLCDVTDRLGKLDDPLIGYAPTHALSVRGYGLWITRQICDLVEVRTTGTGSVVRLHVKDG</sequence>
<feature type="region of interest" description="Disordered" evidence="2">
    <location>
        <begin position="1"/>
        <end position="33"/>
    </location>
</feature>
<feature type="domain" description="MEDS" evidence="4">
    <location>
        <begin position="38"/>
        <end position="180"/>
    </location>
</feature>
<evidence type="ECO:0000259" key="3">
    <source>
        <dbReference type="Pfam" id="PF13581"/>
    </source>
</evidence>
<evidence type="ECO:0000313" key="6">
    <source>
        <dbReference type="Proteomes" id="UP000237846"/>
    </source>
</evidence>
<keyword evidence="5" id="KW-0808">Transferase</keyword>
<dbReference type="InterPro" id="IPR047718">
    <property type="entry name" value="RsbA-like_anti_sig"/>
</dbReference>
<dbReference type="InterPro" id="IPR003594">
    <property type="entry name" value="HATPase_dom"/>
</dbReference>
<dbReference type="Pfam" id="PF13581">
    <property type="entry name" value="HATPase_c_2"/>
    <property type="match status" value="1"/>
</dbReference>
<protein>
    <submittedName>
        <fullName evidence="5">Anti-sigma regulatory factor (Ser/Thr protein kinase)</fullName>
    </submittedName>
</protein>
<feature type="compositionally biased region" description="Basic and acidic residues" evidence="2">
    <location>
        <begin position="14"/>
        <end position="31"/>
    </location>
</feature>
<dbReference type="Gene3D" id="3.30.565.10">
    <property type="entry name" value="Histidine kinase-like ATPase, C-terminal domain"/>
    <property type="match status" value="1"/>
</dbReference>
<dbReference type="Pfam" id="PF14417">
    <property type="entry name" value="MEDS"/>
    <property type="match status" value="1"/>
</dbReference>
<reference evidence="5 6" key="1">
    <citation type="submission" date="2018-03" db="EMBL/GenBank/DDBJ databases">
        <title>Genomic Encyclopedia of Archaeal and Bacterial Type Strains, Phase II (KMG-II): from individual species to whole genera.</title>
        <authorList>
            <person name="Goeker M."/>
        </authorList>
    </citation>
    <scope>NUCLEOTIDE SEQUENCE [LARGE SCALE GENOMIC DNA]</scope>
    <source>
        <strain evidence="5 6">DSM 45601</strain>
    </source>
</reference>
<dbReference type="EMBL" id="PVZC01000002">
    <property type="protein sequence ID" value="PRY00560.1"/>
    <property type="molecule type" value="Genomic_DNA"/>
</dbReference>
<dbReference type="Proteomes" id="UP000237846">
    <property type="component" value="Unassembled WGS sequence"/>
</dbReference>
<keyword evidence="5" id="KW-0418">Kinase</keyword>
<dbReference type="InterPro" id="IPR050267">
    <property type="entry name" value="Anti-sigma-factor_SerPK"/>
</dbReference>
<dbReference type="PANTHER" id="PTHR35526">
    <property type="entry name" value="ANTI-SIGMA-F FACTOR RSBW-RELATED"/>
    <property type="match status" value="1"/>
</dbReference>
<dbReference type="CDD" id="cd16936">
    <property type="entry name" value="HATPase_RsbW-like"/>
    <property type="match status" value="1"/>
</dbReference>
<dbReference type="PANTHER" id="PTHR35526:SF3">
    <property type="entry name" value="ANTI-SIGMA-F FACTOR RSBW"/>
    <property type="match status" value="1"/>
</dbReference>
<evidence type="ECO:0000259" key="4">
    <source>
        <dbReference type="Pfam" id="PF14417"/>
    </source>
</evidence>
<evidence type="ECO:0000256" key="1">
    <source>
        <dbReference type="ARBA" id="ARBA00022527"/>
    </source>
</evidence>
<dbReference type="AlphaFoldDB" id="A0A2T0Q9S1"/>